<dbReference type="Pfam" id="PF01970">
    <property type="entry name" value="TctA"/>
    <property type="match status" value="1"/>
</dbReference>
<gene>
    <name evidence="3" type="ORF">RT97_10760</name>
</gene>
<feature type="transmembrane region" description="Helical" evidence="1">
    <location>
        <begin position="467"/>
        <end position="492"/>
    </location>
</feature>
<feature type="transmembrane region" description="Helical" evidence="1">
    <location>
        <begin position="12"/>
        <end position="36"/>
    </location>
</feature>
<protein>
    <recommendedName>
        <fullName evidence="2">DUF112 domain-containing protein</fullName>
    </recommendedName>
</protein>
<name>A0A0D0MLY8_VARPD</name>
<keyword evidence="1" id="KW-1133">Transmembrane helix</keyword>
<feature type="transmembrane region" description="Helical" evidence="1">
    <location>
        <begin position="42"/>
        <end position="69"/>
    </location>
</feature>
<feature type="transmembrane region" description="Helical" evidence="1">
    <location>
        <begin position="259"/>
        <end position="280"/>
    </location>
</feature>
<feature type="transmembrane region" description="Helical" evidence="1">
    <location>
        <begin position="393"/>
        <end position="410"/>
    </location>
</feature>
<dbReference type="RefSeq" id="WP_042578770.1">
    <property type="nucleotide sequence ID" value="NZ_JXQQ01000023.1"/>
</dbReference>
<dbReference type="Proteomes" id="UP000032067">
    <property type="component" value="Unassembled WGS sequence"/>
</dbReference>
<dbReference type="OrthoDB" id="9781349at2"/>
<evidence type="ECO:0000259" key="2">
    <source>
        <dbReference type="Pfam" id="PF01970"/>
    </source>
</evidence>
<evidence type="ECO:0000313" key="4">
    <source>
        <dbReference type="Proteomes" id="UP000032067"/>
    </source>
</evidence>
<dbReference type="PANTHER" id="PTHR35342:SF5">
    <property type="entry name" value="TRICARBOXYLIC TRANSPORT PROTEIN"/>
    <property type="match status" value="1"/>
</dbReference>
<feature type="transmembrane region" description="Helical" evidence="1">
    <location>
        <begin position="109"/>
        <end position="132"/>
    </location>
</feature>
<feature type="transmembrane region" description="Helical" evidence="1">
    <location>
        <begin position="318"/>
        <end position="338"/>
    </location>
</feature>
<proteinExistence type="predicted"/>
<dbReference type="EMBL" id="JXQQ01000023">
    <property type="protein sequence ID" value="KIQ33291.1"/>
    <property type="molecule type" value="Genomic_DNA"/>
</dbReference>
<feature type="transmembrane region" description="Helical" evidence="1">
    <location>
        <begin position="416"/>
        <end position="446"/>
    </location>
</feature>
<feature type="transmembrane region" description="Helical" evidence="1">
    <location>
        <begin position="152"/>
        <end position="182"/>
    </location>
</feature>
<feature type="domain" description="DUF112" evidence="2">
    <location>
        <begin position="20"/>
        <end position="441"/>
    </location>
</feature>
<accession>A0A0D0MLY8</accession>
<feature type="transmembrane region" description="Helical" evidence="1">
    <location>
        <begin position="203"/>
        <end position="223"/>
    </location>
</feature>
<keyword evidence="1" id="KW-0812">Transmembrane</keyword>
<evidence type="ECO:0000313" key="3">
    <source>
        <dbReference type="EMBL" id="KIQ33291.1"/>
    </source>
</evidence>
<comment type="caution">
    <text evidence="3">The sequence shown here is derived from an EMBL/GenBank/DDBJ whole genome shotgun (WGS) entry which is preliminary data.</text>
</comment>
<reference evidence="3 4" key="1">
    <citation type="submission" date="2014-12" db="EMBL/GenBank/DDBJ databases">
        <title>16Stimator: statistical estimation of ribosomal gene copy numbers from draft genome assemblies.</title>
        <authorList>
            <person name="Perisin M.A."/>
            <person name="Vetter M."/>
            <person name="Gilbert J.A."/>
            <person name="Bergelson J."/>
        </authorList>
    </citation>
    <scope>NUCLEOTIDE SEQUENCE [LARGE SCALE GENOMIC DNA]</scope>
    <source>
        <strain evidence="3 4">MEDvA23</strain>
    </source>
</reference>
<feature type="transmembrane region" description="Helical" evidence="1">
    <location>
        <begin position="358"/>
        <end position="381"/>
    </location>
</feature>
<sequence>MELFDHLSMGFGVAFTFTNLLYCLVGCILGTLIGVLPGIGPVATIAMLLPATYALPPVSALIMLAGIYYGAQYGGSTTAILVNLPGESSSVVTVIDGYQMARKGRAGPALAAAGLGSFFAGCVGTLILAAFAPPLTELAFKFGPAEYFSLMILGLIGAVVLASGSLLKAIAMIVLGLLLGLVGTDVNSGVARYSFDIPELTDGIGFVAIAMGVFGYGEIIANLSRPDDEREVFTAKVSGLFPTKEDFKRMVPAVLRGTALGSALGILPGGGALLAAFAAYTIEKKTKLKPGEVPFGKGNIRGVAAPESANNAGAQTSFIPLLTLGIPPNAVMALMVGAMTIHNIQPGPQVMTSNPELFWGLIASMWLGNAMLIILNLPLIGMWIKLLSVPYKFLFPAIVLFCAIGVYSTNNNTFDIWMVGIFGLVGYTFFKLGCEPAPLLLGFILGPMMEENLRRSLLLSRGDWSVFITRPISASLLAAAALLLVIVLLPAVKSKREEAFVEE</sequence>
<evidence type="ECO:0000256" key="1">
    <source>
        <dbReference type="SAM" id="Phobius"/>
    </source>
</evidence>
<dbReference type="InterPro" id="IPR002823">
    <property type="entry name" value="DUF112_TM"/>
</dbReference>
<organism evidence="3 4">
    <name type="scientific">Variovorax paradoxus</name>
    <dbReference type="NCBI Taxonomy" id="34073"/>
    <lineage>
        <taxon>Bacteria</taxon>
        <taxon>Pseudomonadati</taxon>
        <taxon>Pseudomonadota</taxon>
        <taxon>Betaproteobacteria</taxon>
        <taxon>Burkholderiales</taxon>
        <taxon>Comamonadaceae</taxon>
        <taxon>Variovorax</taxon>
    </lineage>
</organism>
<dbReference type="PANTHER" id="PTHR35342">
    <property type="entry name" value="TRICARBOXYLIC TRANSPORT PROTEIN"/>
    <property type="match status" value="1"/>
</dbReference>
<dbReference type="AlphaFoldDB" id="A0A0D0MLY8"/>
<keyword evidence="1" id="KW-0472">Membrane</keyword>